<accession>A0A9N7Y9M3</accession>
<dbReference type="AlphaFoldDB" id="A0A9N7Y9M3"/>
<reference evidence="2" key="1">
    <citation type="submission" date="2020-03" db="EMBL/GenBank/DDBJ databases">
        <authorList>
            <person name="Weist P."/>
        </authorList>
    </citation>
    <scope>NUCLEOTIDE SEQUENCE</scope>
</reference>
<protein>
    <submittedName>
        <fullName evidence="2">Uncharacterized protein</fullName>
    </submittedName>
</protein>
<evidence type="ECO:0000256" key="1">
    <source>
        <dbReference type="SAM" id="MobiDB-lite"/>
    </source>
</evidence>
<keyword evidence="3" id="KW-1185">Reference proteome</keyword>
<gene>
    <name evidence="2" type="ORF">PLEPLA_LOCUS11340</name>
</gene>
<feature type="compositionally biased region" description="Polar residues" evidence="1">
    <location>
        <begin position="23"/>
        <end position="44"/>
    </location>
</feature>
<feature type="region of interest" description="Disordered" evidence="1">
    <location>
        <begin position="1"/>
        <end position="47"/>
    </location>
</feature>
<evidence type="ECO:0000313" key="3">
    <source>
        <dbReference type="Proteomes" id="UP001153269"/>
    </source>
</evidence>
<sequence>MEATSRRKRKGKRKERETPVNHPLSQVATSQVAQRSGDPQTSLVQDRKRNISHCRTMALDQDRSQLGPMMQGTCTQV</sequence>
<comment type="caution">
    <text evidence="2">The sequence shown here is derived from an EMBL/GenBank/DDBJ whole genome shotgun (WGS) entry which is preliminary data.</text>
</comment>
<name>A0A9N7Y9M3_PLEPL</name>
<feature type="compositionally biased region" description="Basic residues" evidence="1">
    <location>
        <begin position="1"/>
        <end position="13"/>
    </location>
</feature>
<dbReference type="EMBL" id="CADEAL010000655">
    <property type="protein sequence ID" value="CAB1423420.1"/>
    <property type="molecule type" value="Genomic_DNA"/>
</dbReference>
<proteinExistence type="predicted"/>
<dbReference type="Proteomes" id="UP001153269">
    <property type="component" value="Unassembled WGS sequence"/>
</dbReference>
<organism evidence="2 3">
    <name type="scientific">Pleuronectes platessa</name>
    <name type="common">European plaice</name>
    <dbReference type="NCBI Taxonomy" id="8262"/>
    <lineage>
        <taxon>Eukaryota</taxon>
        <taxon>Metazoa</taxon>
        <taxon>Chordata</taxon>
        <taxon>Craniata</taxon>
        <taxon>Vertebrata</taxon>
        <taxon>Euteleostomi</taxon>
        <taxon>Actinopterygii</taxon>
        <taxon>Neopterygii</taxon>
        <taxon>Teleostei</taxon>
        <taxon>Neoteleostei</taxon>
        <taxon>Acanthomorphata</taxon>
        <taxon>Carangaria</taxon>
        <taxon>Pleuronectiformes</taxon>
        <taxon>Pleuronectoidei</taxon>
        <taxon>Pleuronectidae</taxon>
        <taxon>Pleuronectes</taxon>
    </lineage>
</organism>
<evidence type="ECO:0000313" key="2">
    <source>
        <dbReference type="EMBL" id="CAB1423420.1"/>
    </source>
</evidence>